<dbReference type="Gene3D" id="3.40.190.10">
    <property type="entry name" value="Periplasmic binding protein-like II"/>
    <property type="match status" value="1"/>
</dbReference>
<evidence type="ECO:0000256" key="2">
    <source>
        <dbReference type="SAM" id="SignalP"/>
    </source>
</evidence>
<keyword evidence="4" id="KW-1185">Reference proteome</keyword>
<evidence type="ECO:0000313" key="3">
    <source>
        <dbReference type="EMBL" id="MCO6418670.1"/>
    </source>
</evidence>
<reference evidence="3 4" key="1">
    <citation type="submission" date="2021-12" db="EMBL/GenBank/DDBJ databases">
        <title>Siccirubricoccus leaddurans sp. nov., a high concentration Zn2+ tolerance bacterium.</title>
        <authorList>
            <person name="Cao Y."/>
        </authorList>
    </citation>
    <scope>NUCLEOTIDE SEQUENCE [LARGE SCALE GENOMIC DNA]</scope>
    <source>
        <strain evidence="3 4">KC 17139</strain>
    </source>
</reference>
<comment type="similarity">
    <text evidence="1">Belongs to the UPF0065 (bug) family.</text>
</comment>
<gene>
    <name evidence="3" type="ORF">JYK14_21285</name>
</gene>
<protein>
    <submittedName>
        <fullName evidence="3">Tripartite tricarboxylate transporter substrate binding protein</fullName>
    </submittedName>
</protein>
<dbReference type="PANTHER" id="PTHR42928:SF5">
    <property type="entry name" value="BLR1237 PROTEIN"/>
    <property type="match status" value="1"/>
</dbReference>
<evidence type="ECO:0000313" key="4">
    <source>
        <dbReference type="Proteomes" id="UP001523392"/>
    </source>
</evidence>
<dbReference type="Gene3D" id="3.40.190.150">
    <property type="entry name" value="Bordetella uptake gene, domain 1"/>
    <property type="match status" value="1"/>
</dbReference>
<feature type="chain" id="PRO_5047332468" evidence="2">
    <location>
        <begin position="29"/>
        <end position="322"/>
    </location>
</feature>
<name>A0ABT1D9Q7_9PROT</name>
<sequence length="322" mass="33699">MPGTSLPSRSRRGLLALAAGGWASPALAAYPDRPIRLVVGYAAGGGTDITARAVATRLGAELAQQIVVENRGGGGGLPAIQSVLQAPADGYSVMFSTAAVLVARALGTPMSFDPLEVLAPVGLVGVSPNVLVVHPSVPAHNLRELQAYGRSRSEPLRFGSPSISYTTHLVGQELGIEVEEVRYRGTGPLMTDLLAGRLHAYLIPLPGIQAAVRSGELRAIAVSYRTPLAALPDVATTVAQGFPNLISFTWTGLEVRSGTPPEIVEGLGAALNAALADAELRRKLGESGVEAAERTDPDSFRALVLQDKARAEAVIRRFNLHE</sequence>
<dbReference type="SUPFAM" id="SSF53850">
    <property type="entry name" value="Periplasmic binding protein-like II"/>
    <property type="match status" value="1"/>
</dbReference>
<dbReference type="InterPro" id="IPR005064">
    <property type="entry name" value="BUG"/>
</dbReference>
<dbReference type="PANTHER" id="PTHR42928">
    <property type="entry name" value="TRICARBOXYLATE-BINDING PROTEIN"/>
    <property type="match status" value="1"/>
</dbReference>
<dbReference type="InterPro" id="IPR042100">
    <property type="entry name" value="Bug_dom1"/>
</dbReference>
<feature type="signal peptide" evidence="2">
    <location>
        <begin position="1"/>
        <end position="28"/>
    </location>
</feature>
<dbReference type="PIRSF" id="PIRSF017082">
    <property type="entry name" value="YflP"/>
    <property type="match status" value="1"/>
</dbReference>
<dbReference type="Pfam" id="PF03401">
    <property type="entry name" value="TctC"/>
    <property type="match status" value="1"/>
</dbReference>
<dbReference type="EMBL" id="JAFIRR010000147">
    <property type="protein sequence ID" value="MCO6418670.1"/>
    <property type="molecule type" value="Genomic_DNA"/>
</dbReference>
<organism evidence="3 4">
    <name type="scientific">Siccirubricoccus soli</name>
    <dbReference type="NCBI Taxonomy" id="2899147"/>
    <lineage>
        <taxon>Bacteria</taxon>
        <taxon>Pseudomonadati</taxon>
        <taxon>Pseudomonadota</taxon>
        <taxon>Alphaproteobacteria</taxon>
        <taxon>Acetobacterales</taxon>
        <taxon>Roseomonadaceae</taxon>
        <taxon>Siccirubricoccus</taxon>
    </lineage>
</organism>
<evidence type="ECO:0000256" key="1">
    <source>
        <dbReference type="ARBA" id="ARBA00006987"/>
    </source>
</evidence>
<dbReference type="CDD" id="cd07012">
    <property type="entry name" value="PBP2_Bug_TTT"/>
    <property type="match status" value="1"/>
</dbReference>
<dbReference type="Proteomes" id="UP001523392">
    <property type="component" value="Unassembled WGS sequence"/>
</dbReference>
<keyword evidence="2" id="KW-0732">Signal</keyword>
<comment type="caution">
    <text evidence="3">The sequence shown here is derived from an EMBL/GenBank/DDBJ whole genome shotgun (WGS) entry which is preliminary data.</text>
</comment>
<proteinExistence type="inferred from homology"/>
<dbReference type="RefSeq" id="WP_252955298.1">
    <property type="nucleotide sequence ID" value="NZ_JAFIRR010000147.1"/>
</dbReference>
<accession>A0ABT1D9Q7</accession>